<dbReference type="AlphaFoldDB" id="A0A2A9CYA7"/>
<evidence type="ECO:0000313" key="2">
    <source>
        <dbReference type="Proteomes" id="UP000224915"/>
    </source>
</evidence>
<gene>
    <name evidence="1" type="ORF">ATL40_0974</name>
</gene>
<dbReference type="EMBL" id="PDJD01000001">
    <property type="protein sequence ID" value="PFG19414.1"/>
    <property type="molecule type" value="Genomic_DNA"/>
</dbReference>
<proteinExistence type="predicted"/>
<dbReference type="Proteomes" id="UP000224915">
    <property type="component" value="Unassembled WGS sequence"/>
</dbReference>
<evidence type="ECO:0000313" key="1">
    <source>
        <dbReference type="EMBL" id="PFG19414.1"/>
    </source>
</evidence>
<name>A0A2A9CYA7_9MICO</name>
<comment type="caution">
    <text evidence="1">The sequence shown here is derived from an EMBL/GenBank/DDBJ whole genome shotgun (WGS) entry which is preliminary data.</text>
</comment>
<organism evidence="1 2">
    <name type="scientific">Serinibacter salmoneus</name>
    <dbReference type="NCBI Taxonomy" id="556530"/>
    <lineage>
        <taxon>Bacteria</taxon>
        <taxon>Bacillati</taxon>
        <taxon>Actinomycetota</taxon>
        <taxon>Actinomycetes</taxon>
        <taxon>Micrococcales</taxon>
        <taxon>Beutenbergiaceae</taxon>
        <taxon>Serinibacter</taxon>
    </lineage>
</organism>
<dbReference type="RefSeq" id="WP_211283062.1">
    <property type="nucleotide sequence ID" value="NZ_PDJD01000001.1"/>
</dbReference>
<protein>
    <submittedName>
        <fullName evidence="1">Uncharacterized protein</fullName>
    </submittedName>
</protein>
<keyword evidence="2" id="KW-1185">Reference proteome</keyword>
<sequence>MSIASVLTNLTDAAKNSLGISRVYGEPVTAEGVTLIPVATVIGVHGVGMGEGPVPTDAIEVTDADGEVVEEIASDGEGSGGGGGFTSVGWPAGAYVMSNGEATWRPAVDANIVILAGASLAGCVVASLASVAAIRAISSGTEAVVRTGAEAFGSVTQTVAQSVTGVASHAAGAFTHAASHAAGAFTRAAELASGAFGHATDAATHTAVTGAETAARTALGLGELGASALEATTHAVGGAIAAARRTS</sequence>
<accession>A0A2A9CYA7</accession>
<reference evidence="1 2" key="1">
    <citation type="submission" date="2017-10" db="EMBL/GenBank/DDBJ databases">
        <title>Sequencing the genomes of 1000 actinobacteria strains.</title>
        <authorList>
            <person name="Klenk H.-P."/>
        </authorList>
    </citation>
    <scope>NUCLEOTIDE SEQUENCE [LARGE SCALE GENOMIC DNA]</scope>
    <source>
        <strain evidence="1 2">DSM 21801</strain>
    </source>
</reference>